<evidence type="ECO:0000313" key="2">
    <source>
        <dbReference type="Proteomes" id="UP000289260"/>
    </source>
</evidence>
<dbReference type="OrthoDB" id="4990871at2"/>
<name>A0A4P6KEG1_9MICO</name>
<proteinExistence type="predicted"/>
<keyword evidence="2" id="KW-1185">Reference proteome</keyword>
<dbReference type="AlphaFoldDB" id="A0A4P6KEG1"/>
<dbReference type="PROSITE" id="PS51257">
    <property type="entry name" value="PROKAR_LIPOPROTEIN"/>
    <property type="match status" value="1"/>
</dbReference>
<gene>
    <name evidence="1" type="ORF">EVS81_02175</name>
</gene>
<dbReference type="RefSeq" id="WP_130108937.1">
    <property type="nucleotide sequence ID" value="NZ_CP035806.1"/>
</dbReference>
<dbReference type="Proteomes" id="UP000289260">
    <property type="component" value="Chromosome"/>
</dbReference>
<organism evidence="1 2">
    <name type="scientific">Leucobacter triazinivorans</name>
    <dbReference type="NCBI Taxonomy" id="1784719"/>
    <lineage>
        <taxon>Bacteria</taxon>
        <taxon>Bacillati</taxon>
        <taxon>Actinomycetota</taxon>
        <taxon>Actinomycetes</taxon>
        <taxon>Micrococcales</taxon>
        <taxon>Microbacteriaceae</taxon>
        <taxon>Leucobacter</taxon>
    </lineage>
</organism>
<protein>
    <submittedName>
        <fullName evidence="1">Uncharacterized protein</fullName>
    </submittedName>
</protein>
<evidence type="ECO:0000313" key="1">
    <source>
        <dbReference type="EMBL" id="QBE47784.1"/>
    </source>
</evidence>
<dbReference type="KEGG" id="ltr:EVS81_02175"/>
<dbReference type="EMBL" id="CP035806">
    <property type="protein sequence ID" value="QBE47784.1"/>
    <property type="molecule type" value="Genomic_DNA"/>
</dbReference>
<sequence length="190" mass="19995">MSKRPRLRAARALGVIGVIGALGPLGAALVGCSGDPEPPPPPQVLSPSEAGAIYLDAVCPVNDAWDAADVELDRLRVALARDGAPEIDTRLFAETMDAVAAASERAAERLDTKQQEWPTRTEAAVEDVRETLEDDRTQARRVAKLDADEAVGYAWQGAAESASASAAAREALGLPEDPVAACAQWEEQSP</sequence>
<accession>A0A4P6KEG1</accession>
<reference evidence="1 2" key="1">
    <citation type="submission" date="2019-02" db="EMBL/GenBank/DDBJ databases">
        <authorList>
            <person name="Sun L."/>
            <person name="Pan D."/>
            <person name="Wu X."/>
        </authorList>
    </citation>
    <scope>NUCLEOTIDE SEQUENCE [LARGE SCALE GENOMIC DNA]</scope>
    <source>
        <strain evidence="1 2">JW-1</strain>
    </source>
</reference>